<dbReference type="AlphaFoldDB" id="A0AAJ1IC61"/>
<evidence type="ECO:0000313" key="8">
    <source>
        <dbReference type="EMBL" id="MDC7226552.1"/>
    </source>
</evidence>
<evidence type="ECO:0000256" key="6">
    <source>
        <dbReference type="HAMAP-Rule" id="MF_01131"/>
    </source>
</evidence>
<comment type="subunit">
    <text evidence="6">Homodimer.</text>
</comment>
<gene>
    <name evidence="6" type="primary">rex</name>
    <name evidence="8" type="ORF">PQJ61_07285</name>
</gene>
<comment type="similarity">
    <text evidence="6">Belongs to the transcriptional regulatory Rex family.</text>
</comment>
<dbReference type="InterPro" id="IPR036390">
    <property type="entry name" value="WH_DNA-bd_sf"/>
</dbReference>
<dbReference type="GO" id="GO:0051775">
    <property type="term" value="P:response to redox state"/>
    <property type="evidence" value="ECO:0007669"/>
    <property type="project" value="InterPro"/>
</dbReference>
<dbReference type="Pfam" id="PF02629">
    <property type="entry name" value="CoA_binding"/>
    <property type="match status" value="1"/>
</dbReference>
<dbReference type="InterPro" id="IPR036291">
    <property type="entry name" value="NAD(P)-bd_dom_sf"/>
</dbReference>
<comment type="function">
    <text evidence="6">Modulates transcription in response to changes in cellular NADH/NAD(+) redox state.</text>
</comment>
<dbReference type="EMBL" id="JAQQAL010000014">
    <property type="protein sequence ID" value="MDC7226552.1"/>
    <property type="molecule type" value="Genomic_DNA"/>
</dbReference>
<accession>A0AAJ1IC61</accession>
<feature type="binding site" evidence="6">
    <location>
        <begin position="96"/>
        <end position="101"/>
    </location>
    <ligand>
        <name>NAD(+)</name>
        <dbReference type="ChEBI" id="CHEBI:57540"/>
    </ligand>
</feature>
<dbReference type="NCBIfam" id="NF003996">
    <property type="entry name" value="PRK05472.2-5"/>
    <property type="match status" value="1"/>
</dbReference>
<comment type="subcellular location">
    <subcellularLocation>
        <location evidence="6">Cytoplasm</location>
    </subcellularLocation>
</comment>
<dbReference type="SMART" id="SM00881">
    <property type="entry name" value="CoA_binding"/>
    <property type="match status" value="1"/>
</dbReference>
<protein>
    <recommendedName>
        <fullName evidence="6">Redox-sensing transcriptional repressor Rex</fullName>
    </recommendedName>
</protein>
<evidence type="ECO:0000256" key="3">
    <source>
        <dbReference type="ARBA" id="ARBA00023015"/>
    </source>
</evidence>
<comment type="caution">
    <text evidence="8">The sequence shown here is derived from an EMBL/GenBank/DDBJ whole genome shotgun (WGS) entry which is preliminary data.</text>
</comment>
<dbReference type="Pfam" id="PF06971">
    <property type="entry name" value="Put_DNA-bind_N"/>
    <property type="match status" value="1"/>
</dbReference>
<dbReference type="Gene3D" id="3.40.50.720">
    <property type="entry name" value="NAD(P)-binding Rossmann-like Domain"/>
    <property type="match status" value="1"/>
</dbReference>
<evidence type="ECO:0000313" key="9">
    <source>
        <dbReference type="Proteomes" id="UP001221217"/>
    </source>
</evidence>
<evidence type="ECO:0000256" key="2">
    <source>
        <dbReference type="ARBA" id="ARBA00022491"/>
    </source>
</evidence>
<dbReference type="GO" id="GO:0045892">
    <property type="term" value="P:negative regulation of DNA-templated transcription"/>
    <property type="evidence" value="ECO:0007669"/>
    <property type="project" value="InterPro"/>
</dbReference>
<dbReference type="GO" id="GO:0005737">
    <property type="term" value="C:cytoplasm"/>
    <property type="evidence" value="ECO:0007669"/>
    <property type="project" value="UniProtKB-SubCell"/>
</dbReference>
<evidence type="ECO:0000256" key="1">
    <source>
        <dbReference type="ARBA" id="ARBA00022490"/>
    </source>
</evidence>
<dbReference type="InterPro" id="IPR022876">
    <property type="entry name" value="Tscrpt_rep_Rex"/>
</dbReference>
<dbReference type="InterPro" id="IPR003781">
    <property type="entry name" value="CoA-bd"/>
</dbReference>
<dbReference type="PANTHER" id="PTHR35786:SF1">
    <property type="entry name" value="REDOX-SENSING TRANSCRIPTIONAL REPRESSOR REX 1"/>
    <property type="match status" value="1"/>
</dbReference>
<name>A0AAJ1IC61_9SPIO</name>
<dbReference type="PANTHER" id="PTHR35786">
    <property type="entry name" value="REDOX-SENSING TRANSCRIPTIONAL REPRESSOR REX"/>
    <property type="match status" value="1"/>
</dbReference>
<evidence type="ECO:0000256" key="4">
    <source>
        <dbReference type="ARBA" id="ARBA00023125"/>
    </source>
</evidence>
<evidence type="ECO:0000256" key="5">
    <source>
        <dbReference type="ARBA" id="ARBA00023163"/>
    </source>
</evidence>
<dbReference type="GO" id="GO:0003677">
    <property type="term" value="F:DNA binding"/>
    <property type="evidence" value="ECO:0007669"/>
    <property type="project" value="UniProtKB-UniRule"/>
</dbReference>
<organism evidence="8 9">
    <name type="scientific">Candidatus Thalassospirochaeta sargassi</name>
    <dbReference type="NCBI Taxonomy" id="3119039"/>
    <lineage>
        <taxon>Bacteria</taxon>
        <taxon>Pseudomonadati</taxon>
        <taxon>Spirochaetota</taxon>
        <taxon>Spirochaetia</taxon>
        <taxon>Spirochaetales</taxon>
        <taxon>Spirochaetaceae</taxon>
        <taxon>Candidatus Thalassospirochaeta</taxon>
    </lineage>
</organism>
<evidence type="ECO:0000259" key="7">
    <source>
        <dbReference type="SMART" id="SM00881"/>
    </source>
</evidence>
<dbReference type="InterPro" id="IPR009718">
    <property type="entry name" value="Rex_DNA-bd_C_dom"/>
</dbReference>
<dbReference type="NCBIfam" id="NF003995">
    <property type="entry name" value="PRK05472.2-4"/>
    <property type="match status" value="1"/>
</dbReference>
<reference evidence="8 9" key="1">
    <citation type="submission" date="2022-12" db="EMBL/GenBank/DDBJ databases">
        <title>Metagenome assembled genome from gulf of manar.</title>
        <authorList>
            <person name="Kohli P."/>
            <person name="Pk S."/>
            <person name="Venkata Ramana C."/>
            <person name="Sasikala C."/>
        </authorList>
    </citation>
    <scope>NUCLEOTIDE SEQUENCE [LARGE SCALE GENOMIC DNA]</scope>
    <source>
        <strain evidence="8">JB008</strain>
    </source>
</reference>
<keyword evidence="6" id="KW-0520">NAD</keyword>
<dbReference type="Gene3D" id="1.10.10.10">
    <property type="entry name" value="Winged helix-like DNA-binding domain superfamily/Winged helix DNA-binding domain"/>
    <property type="match status" value="1"/>
</dbReference>
<feature type="domain" description="CoA-binding" evidence="7">
    <location>
        <begin position="85"/>
        <end position="185"/>
    </location>
</feature>
<sequence>MNSQQTEKNKQMNKELILRLSKYKRLLFKLKALGLERVFSNNLGDAIGVAPSLVRKDFSVLSLSGNKRGGYDIDMLIEKLDIVLGRDKPQEVIVVGCGRIGTALMQYEEFRNEGIKIIAGFDVSPENVSKTSGVPIYHIKEMKDFVEKNGTKVGIIAVPDSEAAATLDMMIESGIRGVLNFATIELRINNRGEIDNEEQPCTIHNINICLELEHLFYQVNVANEMEPEKAE</sequence>
<dbReference type="InterPro" id="IPR036388">
    <property type="entry name" value="WH-like_DNA-bd_sf"/>
</dbReference>
<dbReference type="HAMAP" id="MF_01131">
    <property type="entry name" value="Rex"/>
    <property type="match status" value="1"/>
</dbReference>
<dbReference type="Proteomes" id="UP001221217">
    <property type="component" value="Unassembled WGS sequence"/>
</dbReference>
<dbReference type="NCBIfam" id="NF003994">
    <property type="entry name" value="PRK05472.2-3"/>
    <property type="match status" value="1"/>
</dbReference>
<proteinExistence type="inferred from homology"/>
<feature type="DNA-binding region" description="H-T-H motif" evidence="6">
    <location>
        <begin position="22"/>
        <end position="61"/>
    </location>
</feature>
<keyword evidence="1 6" id="KW-0963">Cytoplasm</keyword>
<keyword evidence="2 6" id="KW-0678">Repressor</keyword>
<keyword evidence="5 6" id="KW-0804">Transcription</keyword>
<dbReference type="SUPFAM" id="SSF46785">
    <property type="entry name" value="Winged helix' DNA-binding domain"/>
    <property type="match status" value="1"/>
</dbReference>
<dbReference type="SUPFAM" id="SSF51735">
    <property type="entry name" value="NAD(P)-binding Rossmann-fold domains"/>
    <property type="match status" value="1"/>
</dbReference>
<dbReference type="GO" id="GO:0003700">
    <property type="term" value="F:DNA-binding transcription factor activity"/>
    <property type="evidence" value="ECO:0007669"/>
    <property type="project" value="UniProtKB-UniRule"/>
</dbReference>
<keyword evidence="3 6" id="KW-0805">Transcription regulation</keyword>
<keyword evidence="4 6" id="KW-0238">DNA-binding</keyword>